<accession>A0A1X7A1X8</accession>
<dbReference type="Pfam" id="PF06835">
    <property type="entry name" value="LptC"/>
    <property type="match status" value="1"/>
</dbReference>
<evidence type="ECO:0000313" key="3">
    <source>
        <dbReference type="EMBL" id="SLN68386.1"/>
    </source>
</evidence>
<proteinExistence type="predicted"/>
<dbReference type="AlphaFoldDB" id="A0A1X7A1X8"/>
<evidence type="ECO:0000256" key="1">
    <source>
        <dbReference type="SAM" id="MobiDB-lite"/>
    </source>
</evidence>
<evidence type="ECO:0008006" key="5">
    <source>
        <dbReference type="Google" id="ProtNLM"/>
    </source>
</evidence>
<protein>
    <recommendedName>
        <fullName evidence="5">Lipopolysaccharide-assembly, LptC-related</fullName>
    </recommendedName>
</protein>
<keyword evidence="2" id="KW-1133">Transmembrane helix</keyword>
<organism evidence="3 4">
    <name type="scientific">Pseudooceanicola marinus</name>
    <dbReference type="NCBI Taxonomy" id="396013"/>
    <lineage>
        <taxon>Bacteria</taxon>
        <taxon>Pseudomonadati</taxon>
        <taxon>Pseudomonadota</taxon>
        <taxon>Alphaproteobacteria</taxon>
        <taxon>Rhodobacterales</taxon>
        <taxon>Paracoccaceae</taxon>
        <taxon>Pseudooceanicola</taxon>
    </lineage>
</organism>
<gene>
    <name evidence="3" type="ORF">PSM7751_03582</name>
</gene>
<dbReference type="OrthoDB" id="7871110at2"/>
<feature type="compositionally biased region" description="Basic and acidic residues" evidence="1">
    <location>
        <begin position="150"/>
        <end position="160"/>
    </location>
</feature>
<reference evidence="3 4" key="1">
    <citation type="submission" date="2017-03" db="EMBL/GenBank/DDBJ databases">
        <authorList>
            <person name="Afonso C.L."/>
            <person name="Miller P.J."/>
            <person name="Scott M.A."/>
            <person name="Spackman E."/>
            <person name="Goraichik I."/>
            <person name="Dimitrov K.M."/>
            <person name="Suarez D.L."/>
            <person name="Swayne D.E."/>
        </authorList>
    </citation>
    <scope>NUCLEOTIDE SEQUENCE [LARGE SCALE GENOMIC DNA]</scope>
    <source>
        <strain evidence="3 4">CECT 7751</strain>
    </source>
</reference>
<name>A0A1X7A1X8_9RHOB</name>
<keyword evidence="2" id="KW-0472">Membrane</keyword>
<dbReference type="EMBL" id="FWFN01000008">
    <property type="protein sequence ID" value="SLN68386.1"/>
    <property type="molecule type" value="Genomic_DNA"/>
</dbReference>
<keyword evidence="4" id="KW-1185">Reference proteome</keyword>
<dbReference type="Proteomes" id="UP000193963">
    <property type="component" value="Unassembled WGS sequence"/>
</dbReference>
<evidence type="ECO:0000256" key="2">
    <source>
        <dbReference type="SAM" id="Phobius"/>
    </source>
</evidence>
<dbReference type="RefSeq" id="WP_085889604.1">
    <property type="nucleotide sequence ID" value="NZ_FWFN01000008.1"/>
</dbReference>
<sequence>MALSESSRTRLISWLKIVLPLAAMAILSTLFLISRSIDPLAEIPYSTVDLRDSARSERVTKPSFAGATEEGDMIAFTAESALPRDGNRLDANELAAEIDFASGGSVAVRAEAGQIDQPADTATLRGGVEITSSTGYRVETEALAIGMRQTRAETEGEIRAEGPPGTFTAGRMRLSTDPETGKVYMVFTAGVKLIYDPGSTPGPTEE</sequence>
<feature type="transmembrane region" description="Helical" evidence="2">
    <location>
        <begin position="12"/>
        <end position="33"/>
    </location>
</feature>
<keyword evidence="2" id="KW-0812">Transmembrane</keyword>
<dbReference type="InterPro" id="IPR010664">
    <property type="entry name" value="LipoPS_assembly_LptC-rel"/>
</dbReference>
<dbReference type="Gene3D" id="2.60.450.10">
    <property type="entry name" value="Lipopolysaccharide (LPS) transport protein A like domain"/>
    <property type="match status" value="1"/>
</dbReference>
<feature type="region of interest" description="Disordered" evidence="1">
    <location>
        <begin position="149"/>
        <end position="174"/>
    </location>
</feature>
<evidence type="ECO:0000313" key="4">
    <source>
        <dbReference type="Proteomes" id="UP000193963"/>
    </source>
</evidence>